<organism evidence="2 3">
    <name type="scientific">Oceanotoga teriensis</name>
    <dbReference type="NCBI Taxonomy" id="515440"/>
    <lineage>
        <taxon>Bacteria</taxon>
        <taxon>Thermotogati</taxon>
        <taxon>Thermotogota</taxon>
        <taxon>Thermotogae</taxon>
        <taxon>Petrotogales</taxon>
        <taxon>Petrotogaceae</taxon>
        <taxon>Oceanotoga</taxon>
    </lineage>
</organism>
<keyword evidence="3" id="KW-1185">Reference proteome</keyword>
<sequence>METIFEKAIDLKHNNFLTVESKVPQIESEIDYNENELSRSIEQYKNKDLITFKKTRYESYKQWGFPKWKRTKLNGYDPLKYIEKINPKISGNPLSIDNIDEEGLKILAKYDMEGANRKFFLMSDTFFNTGFYIKTKKNEEKKPIILEYNLDNPIYENTIFNIKENSKVTVVRILNGSNEDGFRTTSLRGFLGKNAELTIINVAHLGDKDINIDNALFEVGENATVNVYDLHISGRISSPHYIFRLSGENSNAFMKPYFLGYNDNIIDMFYLIRFYGKNTTGDITGKGVLKDLSKAVFRGTLDIKKNAKEANASESEHTLLLSEKSRAEAIPSLLVDENEVNASHAASVGTLNEDTLYYLMTRGFSKVEAKRLLSLAIFESFIDEVEKYHKETSEVIRNVIESKI</sequence>
<comment type="caution">
    <text evidence="2">The sequence shown here is derived from an EMBL/GenBank/DDBJ whole genome shotgun (WGS) entry which is preliminary data.</text>
</comment>
<dbReference type="Pfam" id="PF01458">
    <property type="entry name" value="SUFBD_core"/>
    <property type="match status" value="1"/>
</dbReference>
<gene>
    <name evidence="2" type="ORF">C7380_11145</name>
</gene>
<dbReference type="InterPro" id="IPR000825">
    <property type="entry name" value="SUF_FeS_clus_asmbl_SufBD_core"/>
</dbReference>
<dbReference type="InterPro" id="IPR037284">
    <property type="entry name" value="SUF_FeS_clus_asmbl_SufBD_sf"/>
</dbReference>
<evidence type="ECO:0000259" key="1">
    <source>
        <dbReference type="Pfam" id="PF01458"/>
    </source>
</evidence>
<dbReference type="PANTHER" id="PTHR43575">
    <property type="entry name" value="PROTEIN ABCI7, CHLOROPLASTIC"/>
    <property type="match status" value="1"/>
</dbReference>
<feature type="domain" description="SUF system FeS cluster assembly SufBD core" evidence="1">
    <location>
        <begin position="154"/>
        <end position="375"/>
    </location>
</feature>
<dbReference type="RefSeq" id="WP_109605061.1">
    <property type="nucleotide sequence ID" value="NZ_QGGI01000011.1"/>
</dbReference>
<dbReference type="Proteomes" id="UP000245921">
    <property type="component" value="Unassembled WGS sequence"/>
</dbReference>
<dbReference type="EMBL" id="QGGI01000011">
    <property type="protein sequence ID" value="PWJ91237.1"/>
    <property type="molecule type" value="Genomic_DNA"/>
</dbReference>
<dbReference type="AlphaFoldDB" id="A0AA45HIB8"/>
<protein>
    <submittedName>
        <fullName evidence="2">Iron-regulated ABC transporter permease protein SufD</fullName>
    </submittedName>
</protein>
<name>A0AA45HIB8_9BACT</name>
<evidence type="ECO:0000313" key="2">
    <source>
        <dbReference type="EMBL" id="PWJ91237.1"/>
    </source>
</evidence>
<reference evidence="2 3" key="1">
    <citation type="submission" date="2018-05" db="EMBL/GenBank/DDBJ databases">
        <title>Genomic Encyclopedia of Type Strains, Phase IV (KMG-IV): sequencing the most valuable type-strain genomes for metagenomic binning, comparative biology and taxonomic classification.</title>
        <authorList>
            <person name="Goeker M."/>
        </authorList>
    </citation>
    <scope>NUCLEOTIDE SEQUENCE [LARGE SCALE GENOMIC DNA]</scope>
    <source>
        <strain evidence="2 3">DSM 24906</strain>
    </source>
</reference>
<accession>A0AA45HIB8</accession>
<dbReference type="SUPFAM" id="SSF101960">
    <property type="entry name" value="Stabilizer of iron transporter SufD"/>
    <property type="match status" value="1"/>
</dbReference>
<dbReference type="InterPro" id="IPR055346">
    <property type="entry name" value="Fe-S_cluster_assembly_SufBD"/>
</dbReference>
<proteinExistence type="predicted"/>
<evidence type="ECO:0000313" key="3">
    <source>
        <dbReference type="Proteomes" id="UP000245921"/>
    </source>
</evidence>
<dbReference type="PANTHER" id="PTHR43575:SF1">
    <property type="entry name" value="PROTEIN ABCI7, CHLOROPLASTIC"/>
    <property type="match status" value="1"/>
</dbReference>
<dbReference type="GO" id="GO:0016226">
    <property type="term" value="P:iron-sulfur cluster assembly"/>
    <property type="evidence" value="ECO:0007669"/>
    <property type="project" value="InterPro"/>
</dbReference>